<evidence type="ECO:0000259" key="7">
    <source>
        <dbReference type="SMART" id="SM00072"/>
    </source>
</evidence>
<protein>
    <recommendedName>
        <fullName evidence="6">Ribose 1,5-bisphosphate phosphokinase PhnN</fullName>
        <ecNumber evidence="6">2.7.4.23</ecNumber>
    </recommendedName>
    <alternativeName>
        <fullName evidence="6">Ribose 1,5-bisphosphokinase</fullName>
    </alternativeName>
</protein>
<dbReference type="GO" id="GO:0006015">
    <property type="term" value="P:5-phosphoribose 1-diphosphate biosynthetic process"/>
    <property type="evidence" value="ECO:0007669"/>
    <property type="project" value="UniProtKB-UniRule"/>
</dbReference>
<dbReference type="GO" id="GO:0019634">
    <property type="term" value="P:organic phosphonate metabolic process"/>
    <property type="evidence" value="ECO:0007669"/>
    <property type="project" value="UniProtKB-UniRule"/>
</dbReference>
<comment type="similarity">
    <text evidence="6">Belongs to the ribose 1,5-bisphosphokinase family.</text>
</comment>
<dbReference type="OrthoDB" id="341217at2"/>
<keyword evidence="4 6" id="KW-0547">Nucleotide-binding</keyword>
<feature type="domain" description="Guanylate kinase/L-type calcium channel beta subunit" evidence="7">
    <location>
        <begin position="2"/>
        <end position="186"/>
    </location>
</feature>
<evidence type="ECO:0000256" key="2">
    <source>
        <dbReference type="ARBA" id="ARBA00005069"/>
    </source>
</evidence>
<dbReference type="NCBIfam" id="TIGR02322">
    <property type="entry name" value="phosphon_PhnN"/>
    <property type="match status" value="1"/>
</dbReference>
<evidence type="ECO:0000256" key="1">
    <source>
        <dbReference type="ARBA" id="ARBA00000373"/>
    </source>
</evidence>
<dbReference type="GO" id="GO:0033863">
    <property type="term" value="F:ribose 1,5-bisphosphate phosphokinase activity"/>
    <property type="evidence" value="ECO:0007669"/>
    <property type="project" value="UniProtKB-UniRule"/>
</dbReference>
<comment type="catalytic activity">
    <reaction evidence="1 6">
        <text>alpha-D-ribose 1,5-bisphosphate + ATP = 5-phospho-alpha-D-ribose 1-diphosphate + ADP</text>
        <dbReference type="Rhea" id="RHEA:20109"/>
        <dbReference type="ChEBI" id="CHEBI:30616"/>
        <dbReference type="ChEBI" id="CHEBI:58017"/>
        <dbReference type="ChEBI" id="CHEBI:68688"/>
        <dbReference type="ChEBI" id="CHEBI:456216"/>
        <dbReference type="EC" id="2.7.4.23"/>
    </reaction>
</comment>
<comment type="function">
    <text evidence="6">Catalyzes the phosphorylation of ribose 1,5-bisphosphate to 5-phospho-D-ribosyl alpha-1-diphosphate (PRPP).</text>
</comment>
<name>A0A0Q0XD31_9PSED</name>
<comment type="pathway">
    <text evidence="2 6">Metabolic intermediate biosynthesis; 5-phospho-alpha-D-ribose 1-diphosphate biosynthesis; 5-phospho-alpha-D-ribose 1-diphosphate from D-ribose 5-phosphate (route II): step 3/3.</text>
</comment>
<dbReference type="InterPro" id="IPR008145">
    <property type="entry name" value="GK/Ca_channel_bsu"/>
</dbReference>
<evidence type="ECO:0000256" key="6">
    <source>
        <dbReference type="HAMAP-Rule" id="MF_00836"/>
    </source>
</evidence>
<evidence type="ECO:0000313" key="9">
    <source>
        <dbReference type="Proteomes" id="UP000050342"/>
    </source>
</evidence>
<evidence type="ECO:0000256" key="5">
    <source>
        <dbReference type="ARBA" id="ARBA00022840"/>
    </source>
</evidence>
<evidence type="ECO:0000313" key="8">
    <source>
        <dbReference type="EMBL" id="KQB55539.1"/>
    </source>
</evidence>
<keyword evidence="9" id="KW-1185">Reference proteome</keyword>
<organism evidence="8 9">
    <name type="scientific">Pseudomonas endophytica</name>
    <dbReference type="NCBI Taxonomy" id="1563157"/>
    <lineage>
        <taxon>Bacteria</taxon>
        <taxon>Pseudomonadati</taxon>
        <taxon>Pseudomonadota</taxon>
        <taxon>Gammaproteobacteria</taxon>
        <taxon>Pseudomonadales</taxon>
        <taxon>Pseudomonadaceae</taxon>
        <taxon>Pseudomonas</taxon>
    </lineage>
</organism>
<dbReference type="Gene3D" id="3.40.50.300">
    <property type="entry name" value="P-loop containing nucleotide triphosphate hydrolases"/>
    <property type="match status" value="1"/>
</dbReference>
<dbReference type="InterPro" id="IPR012699">
    <property type="entry name" value="PhnN"/>
</dbReference>
<keyword evidence="8" id="KW-0418">Kinase</keyword>
<gene>
    <name evidence="6" type="primary">phnN</name>
    <name evidence="8" type="ORF">AQS70_05340</name>
</gene>
<dbReference type="EC" id="2.7.4.23" evidence="6"/>
<dbReference type="EMBL" id="LLWH01000002">
    <property type="protein sequence ID" value="KQB55539.1"/>
    <property type="molecule type" value="Genomic_DNA"/>
</dbReference>
<dbReference type="Proteomes" id="UP000050342">
    <property type="component" value="Unassembled WGS sequence"/>
</dbReference>
<dbReference type="UniPathway" id="UPA00087">
    <property type="reaction ID" value="UER00175"/>
</dbReference>
<dbReference type="SMART" id="SM00072">
    <property type="entry name" value="GuKc"/>
    <property type="match status" value="1"/>
</dbReference>
<evidence type="ECO:0000256" key="4">
    <source>
        <dbReference type="ARBA" id="ARBA00022741"/>
    </source>
</evidence>
<comment type="caution">
    <text evidence="8">The sequence shown here is derived from an EMBL/GenBank/DDBJ whole genome shotgun (WGS) entry which is preliminary data.</text>
</comment>
<dbReference type="SUPFAM" id="SSF52540">
    <property type="entry name" value="P-loop containing nucleoside triphosphate hydrolases"/>
    <property type="match status" value="1"/>
</dbReference>
<keyword evidence="3 6" id="KW-0808">Transferase</keyword>
<dbReference type="RefSeq" id="WP_055101136.1">
    <property type="nucleotide sequence ID" value="NZ_LLWH01000002.1"/>
</dbReference>
<evidence type="ECO:0000256" key="3">
    <source>
        <dbReference type="ARBA" id="ARBA00022679"/>
    </source>
</evidence>
<accession>A0A0Q0XD31</accession>
<sequence length="200" mass="21813">MAGKLIYLTGPSGSGKDSLIEAARPHLAVRGCEVIQRVITRSAEAVGEEAIGVSLEQFQALKARGAFALDWQANGLAYGIGVQLDAWLKQGRHVLVNGSRGHLREARERYPDLLAIVLRVDTDVLQQRLLIRGRETSEQINDRLARNQLFLDSEQALVADRVHLLDNSAELALGVKSLLALIDTEITSSAQRVNAVADQT</sequence>
<proteinExistence type="inferred from homology"/>
<reference evidence="8 9" key="1">
    <citation type="submission" date="2015-10" db="EMBL/GenBank/DDBJ databases">
        <title>Pseudomonas helleri sp. nov. and Pseudomonas weihenstephanensis sp. nov., isolated from raw cows milk.</title>
        <authorList>
            <person name="Von Neubeck M."/>
            <person name="Huptas C."/>
            <person name="Wenning M."/>
            <person name="Scherer S."/>
        </authorList>
    </citation>
    <scope>NUCLEOTIDE SEQUENCE [LARGE SCALE GENOMIC DNA]</scope>
    <source>
        <strain evidence="8 9">BSTT44</strain>
    </source>
</reference>
<dbReference type="HAMAP" id="MF_00836">
    <property type="entry name" value="PhnN"/>
    <property type="match status" value="1"/>
</dbReference>
<dbReference type="GO" id="GO:0005524">
    <property type="term" value="F:ATP binding"/>
    <property type="evidence" value="ECO:0007669"/>
    <property type="project" value="UniProtKB-KW"/>
</dbReference>
<dbReference type="AlphaFoldDB" id="A0A0Q0XD31"/>
<feature type="binding site" evidence="6">
    <location>
        <begin position="10"/>
        <end position="17"/>
    </location>
    <ligand>
        <name>ATP</name>
        <dbReference type="ChEBI" id="CHEBI:30616"/>
    </ligand>
</feature>
<dbReference type="NCBIfam" id="NF007485">
    <property type="entry name" value="PRK10078.1"/>
    <property type="match status" value="1"/>
</dbReference>
<dbReference type="STRING" id="1563157.AQS70_05340"/>
<keyword evidence="5 6" id="KW-0067">ATP-binding</keyword>
<dbReference type="InterPro" id="IPR027417">
    <property type="entry name" value="P-loop_NTPase"/>
</dbReference>